<feature type="domain" description="RING-type" evidence="7">
    <location>
        <begin position="222"/>
        <end position="271"/>
    </location>
</feature>
<evidence type="ECO:0000256" key="3">
    <source>
        <dbReference type="ARBA" id="ARBA00022833"/>
    </source>
</evidence>
<evidence type="ECO:0000256" key="1">
    <source>
        <dbReference type="ARBA" id="ARBA00022723"/>
    </source>
</evidence>
<dbReference type="GO" id="GO:0005737">
    <property type="term" value="C:cytoplasm"/>
    <property type="evidence" value="ECO:0007669"/>
    <property type="project" value="TreeGrafter"/>
</dbReference>
<dbReference type="Gene3D" id="3.30.40.10">
    <property type="entry name" value="Zinc/RING finger domain, C3HC4 (zinc finger)"/>
    <property type="match status" value="2"/>
</dbReference>
<name>A0AAD9IUE6_9ANNE</name>
<feature type="region of interest" description="Disordered" evidence="6">
    <location>
        <begin position="506"/>
        <end position="529"/>
    </location>
</feature>
<evidence type="ECO:0008006" key="11">
    <source>
        <dbReference type="Google" id="ProtNLM"/>
    </source>
</evidence>
<dbReference type="Pfam" id="PF02148">
    <property type="entry name" value="zf-UBP"/>
    <property type="match status" value="1"/>
</dbReference>
<protein>
    <recommendedName>
        <fullName evidence="11">BRCA1-associated protein</fullName>
    </recommendedName>
</protein>
<dbReference type="CDD" id="cd16457">
    <property type="entry name" value="RING-H2_BRAP2"/>
    <property type="match status" value="1"/>
</dbReference>
<comment type="caution">
    <text evidence="9">The sequence shown here is derived from an EMBL/GenBank/DDBJ whole genome shotgun (WGS) entry which is preliminary data.</text>
</comment>
<evidence type="ECO:0000256" key="5">
    <source>
        <dbReference type="SAM" id="Coils"/>
    </source>
</evidence>
<evidence type="ECO:0000256" key="6">
    <source>
        <dbReference type="SAM" id="MobiDB-lite"/>
    </source>
</evidence>
<dbReference type="PROSITE" id="PS50089">
    <property type="entry name" value="ZF_RING_2"/>
    <property type="match status" value="1"/>
</dbReference>
<dbReference type="GO" id="GO:0061630">
    <property type="term" value="F:ubiquitin protein ligase activity"/>
    <property type="evidence" value="ECO:0007669"/>
    <property type="project" value="TreeGrafter"/>
</dbReference>
<dbReference type="InterPro" id="IPR011422">
    <property type="entry name" value="BRAP2/ETP1_RRM"/>
</dbReference>
<keyword evidence="3" id="KW-0862">Zinc</keyword>
<dbReference type="PANTHER" id="PTHR24007">
    <property type="entry name" value="BRCA1-ASSOCIATED PROTEIN"/>
    <property type="match status" value="1"/>
</dbReference>
<dbReference type="Pfam" id="PF07576">
    <property type="entry name" value="BRAP2"/>
    <property type="match status" value="1"/>
</dbReference>
<feature type="compositionally biased region" description="Basic and acidic residues" evidence="6">
    <location>
        <begin position="51"/>
        <end position="66"/>
    </location>
</feature>
<keyword evidence="10" id="KW-1185">Reference proteome</keyword>
<dbReference type="CDD" id="cd12718">
    <property type="entry name" value="RRM_BRAP2"/>
    <property type="match status" value="1"/>
</dbReference>
<keyword evidence="5" id="KW-0175">Coiled coil</keyword>
<feature type="compositionally biased region" description="Basic and acidic residues" evidence="6">
    <location>
        <begin position="33"/>
        <end position="42"/>
    </location>
</feature>
<dbReference type="InterPro" id="IPR047243">
    <property type="entry name" value="RING-H2_BRAP2"/>
</dbReference>
<keyword evidence="1" id="KW-0479">Metal-binding</keyword>
<evidence type="ECO:0000313" key="9">
    <source>
        <dbReference type="EMBL" id="KAK2141177.1"/>
    </source>
</evidence>
<feature type="compositionally biased region" description="Low complexity" evidence="6">
    <location>
        <begin position="95"/>
        <end position="110"/>
    </location>
</feature>
<dbReference type="SUPFAM" id="SSF57850">
    <property type="entry name" value="RING/U-box"/>
    <property type="match status" value="2"/>
</dbReference>
<proteinExistence type="predicted"/>
<dbReference type="InterPro" id="IPR001841">
    <property type="entry name" value="Znf_RING"/>
</dbReference>
<dbReference type="InterPro" id="IPR013083">
    <property type="entry name" value="Znf_RING/FYVE/PHD"/>
</dbReference>
<dbReference type="PANTHER" id="PTHR24007:SF7">
    <property type="entry name" value="BRCA1-ASSOCIATED PROTEIN"/>
    <property type="match status" value="1"/>
</dbReference>
<keyword evidence="2 4" id="KW-0863">Zinc-finger</keyword>
<feature type="compositionally biased region" description="Basic residues" evidence="6">
    <location>
        <begin position="520"/>
        <end position="529"/>
    </location>
</feature>
<dbReference type="AlphaFoldDB" id="A0AAD9IUE6"/>
<dbReference type="SMART" id="SM00290">
    <property type="entry name" value="ZnF_UBP"/>
    <property type="match status" value="1"/>
</dbReference>
<evidence type="ECO:0000256" key="2">
    <source>
        <dbReference type="ARBA" id="ARBA00022771"/>
    </source>
</evidence>
<evidence type="ECO:0000313" key="10">
    <source>
        <dbReference type="Proteomes" id="UP001208570"/>
    </source>
</evidence>
<evidence type="ECO:0000259" key="8">
    <source>
        <dbReference type="PROSITE" id="PS50271"/>
    </source>
</evidence>
<dbReference type="EMBL" id="JAODUP010001145">
    <property type="protein sequence ID" value="KAK2141177.1"/>
    <property type="molecule type" value="Genomic_DNA"/>
</dbReference>
<feature type="region of interest" description="Disordered" evidence="6">
    <location>
        <begin position="33"/>
        <end position="110"/>
    </location>
</feature>
<evidence type="ECO:0000256" key="4">
    <source>
        <dbReference type="PROSITE-ProRule" id="PRU00502"/>
    </source>
</evidence>
<organism evidence="9 10">
    <name type="scientific">Paralvinella palmiformis</name>
    <dbReference type="NCBI Taxonomy" id="53620"/>
    <lineage>
        <taxon>Eukaryota</taxon>
        <taxon>Metazoa</taxon>
        <taxon>Spiralia</taxon>
        <taxon>Lophotrochozoa</taxon>
        <taxon>Annelida</taxon>
        <taxon>Polychaeta</taxon>
        <taxon>Sedentaria</taxon>
        <taxon>Canalipalpata</taxon>
        <taxon>Terebellida</taxon>
        <taxon>Terebelliformia</taxon>
        <taxon>Alvinellidae</taxon>
        <taxon>Paralvinella</taxon>
    </lineage>
</organism>
<evidence type="ECO:0000259" key="7">
    <source>
        <dbReference type="PROSITE" id="PS50089"/>
    </source>
</evidence>
<dbReference type="PROSITE" id="PS50271">
    <property type="entry name" value="ZF_UBP"/>
    <property type="match status" value="1"/>
</dbReference>
<gene>
    <name evidence="9" type="ORF">LSH36_1142g00032</name>
</gene>
<dbReference type="InterPro" id="IPR034932">
    <property type="entry name" value="BRAP2_RRM"/>
</dbReference>
<sequence length="529" mass="59459">MSVSLIVLRLELADDTENTPDINYTVNMDDDAIDKSSSEELHVSANPDVVARSKDSSPKLGSEHRSTAGQENMNAKSKGQLQGSVKLRDEKGACSSSRPGSGKSKGKSSGSFSTIHFFSGNPAVENTEGIIHLYKNNQLTSLTEDVPRSEMVCMLTVPASMTSQDLLLFVSPVEPYVENIKIIRDSTPNQYMVLLKFRSQKYADEFYKNFNGIQYNSFESDVCHLAYVAKVETMKASEDESVNGVLTVLCNHSFHGSCLAQWGDTSCPVCRYMQTPKPVPDNKCFHCDAAHNLWICLICGHVGCGRYEGGHASSHFQETNHTYSMHLENNRVWDYAGDNFVHRLVQNKGDGKLVEYTYLLTNQLEAQRHHFQEKIEIIEKESLSRIDEIEARAKKALEACTKLEHQLAVTQKEKQSVDKKCSQLSCKLQKLTLALTEEQEMNKALRQNQSQWQSKVNEMEKVMQQREKEFQDVQEQLRDVMFYFEAQQKLSETTAATQEEIKDGHIVVQSGATGGASGIKRGRKKGARQ</sequence>
<dbReference type="GO" id="GO:0008270">
    <property type="term" value="F:zinc ion binding"/>
    <property type="evidence" value="ECO:0007669"/>
    <property type="project" value="UniProtKB-KW"/>
</dbReference>
<feature type="domain" description="UBP-type" evidence="8">
    <location>
        <begin position="268"/>
        <end position="360"/>
    </location>
</feature>
<dbReference type="Proteomes" id="UP001208570">
    <property type="component" value="Unassembled WGS sequence"/>
</dbReference>
<dbReference type="InterPro" id="IPR001607">
    <property type="entry name" value="Znf_UBP"/>
</dbReference>
<feature type="compositionally biased region" description="Polar residues" evidence="6">
    <location>
        <begin position="67"/>
        <end position="83"/>
    </location>
</feature>
<accession>A0AAD9IUE6</accession>
<feature type="coiled-coil region" evidence="5">
    <location>
        <begin position="361"/>
        <end position="476"/>
    </location>
</feature>
<dbReference type="GO" id="GO:0016567">
    <property type="term" value="P:protein ubiquitination"/>
    <property type="evidence" value="ECO:0007669"/>
    <property type="project" value="TreeGrafter"/>
</dbReference>
<reference evidence="9" key="1">
    <citation type="journal article" date="2023" name="Mol. Biol. Evol.">
        <title>Third-Generation Sequencing Reveals the Adaptive Role of the Epigenome in Three Deep-Sea Polychaetes.</title>
        <authorList>
            <person name="Perez M."/>
            <person name="Aroh O."/>
            <person name="Sun Y."/>
            <person name="Lan Y."/>
            <person name="Juniper S.K."/>
            <person name="Young C.R."/>
            <person name="Angers B."/>
            <person name="Qian P.Y."/>
        </authorList>
    </citation>
    <scope>NUCLEOTIDE SEQUENCE</scope>
    <source>
        <strain evidence="9">P08H-3</strain>
    </source>
</reference>
<dbReference type="GO" id="GO:0007265">
    <property type="term" value="P:Ras protein signal transduction"/>
    <property type="evidence" value="ECO:0007669"/>
    <property type="project" value="TreeGrafter"/>
</dbReference>